<feature type="compositionally biased region" description="Acidic residues" evidence="1">
    <location>
        <begin position="154"/>
        <end position="169"/>
    </location>
</feature>
<accession>A0A563E3W1</accession>
<dbReference type="GO" id="GO:0016020">
    <property type="term" value="C:membrane"/>
    <property type="evidence" value="ECO:0007669"/>
    <property type="project" value="InterPro"/>
</dbReference>
<feature type="transmembrane region" description="Helical" evidence="2">
    <location>
        <begin position="37"/>
        <end position="54"/>
    </location>
</feature>
<dbReference type="OrthoDB" id="9792788at2"/>
<sequence>MEPRPRPLWARLLLVGLLLVPVVEIVVIVLVAHLIGWWTLLLLIVFSVAGGWLVRRQWSSTWTQLQDALQTGRMPARELTDTALLLVGGAFLMIPGFVTDVVGLILVAPFTRPLTRLLLQFAVTRRMWATVAGPSGSMGPMGWRSTGPRRGDDQVIEGEIVDDDEDDTP</sequence>
<evidence type="ECO:0000256" key="1">
    <source>
        <dbReference type="SAM" id="MobiDB-lite"/>
    </source>
</evidence>
<proteinExistence type="predicted"/>
<organism evidence="3 4">
    <name type="scientific">Leekyejoonella antrihumi</name>
    <dbReference type="NCBI Taxonomy" id="1660198"/>
    <lineage>
        <taxon>Bacteria</taxon>
        <taxon>Bacillati</taxon>
        <taxon>Actinomycetota</taxon>
        <taxon>Actinomycetes</taxon>
        <taxon>Micrococcales</taxon>
        <taxon>Dermacoccaceae</taxon>
        <taxon>Leekyejoonella</taxon>
    </lineage>
</organism>
<keyword evidence="2" id="KW-1133">Transmembrane helix</keyword>
<dbReference type="NCBIfam" id="NF008528">
    <property type="entry name" value="PRK11463.1-2"/>
    <property type="match status" value="1"/>
</dbReference>
<reference evidence="3 4" key="1">
    <citation type="submission" date="2019-05" db="EMBL/GenBank/DDBJ databases">
        <authorList>
            <person name="Lee S.D."/>
        </authorList>
    </citation>
    <scope>NUCLEOTIDE SEQUENCE [LARGE SCALE GENOMIC DNA]</scope>
    <source>
        <strain evidence="3 4">C5-26</strain>
    </source>
</reference>
<keyword evidence="2" id="KW-0812">Transmembrane</keyword>
<keyword evidence="4" id="KW-1185">Reference proteome</keyword>
<dbReference type="Pfam" id="PF04186">
    <property type="entry name" value="FxsA"/>
    <property type="match status" value="1"/>
</dbReference>
<evidence type="ECO:0000256" key="2">
    <source>
        <dbReference type="SAM" id="Phobius"/>
    </source>
</evidence>
<reference evidence="3 4" key="2">
    <citation type="submission" date="2019-08" db="EMBL/GenBank/DDBJ databases">
        <title>Jejuicoccus antrihumi gen. nov., sp. nov., a new member of the family Dermacoccaceae isolated from a cave.</title>
        <authorList>
            <person name="Schumann P."/>
            <person name="Kim I.S."/>
        </authorList>
    </citation>
    <scope>NUCLEOTIDE SEQUENCE [LARGE SCALE GENOMIC DNA]</scope>
    <source>
        <strain evidence="3 4">C5-26</strain>
    </source>
</reference>
<name>A0A563E3W1_9MICO</name>
<feature type="transmembrane region" description="Helical" evidence="2">
    <location>
        <begin position="83"/>
        <end position="108"/>
    </location>
</feature>
<dbReference type="InterPro" id="IPR007313">
    <property type="entry name" value="FxsA"/>
</dbReference>
<feature type="region of interest" description="Disordered" evidence="1">
    <location>
        <begin position="139"/>
        <end position="169"/>
    </location>
</feature>
<evidence type="ECO:0000313" key="3">
    <source>
        <dbReference type="EMBL" id="TWP36891.1"/>
    </source>
</evidence>
<comment type="caution">
    <text evidence="3">The sequence shown here is derived from an EMBL/GenBank/DDBJ whole genome shotgun (WGS) entry which is preliminary data.</text>
</comment>
<feature type="transmembrane region" description="Helical" evidence="2">
    <location>
        <begin position="12"/>
        <end position="31"/>
    </location>
</feature>
<dbReference type="AlphaFoldDB" id="A0A563E3W1"/>
<dbReference type="PANTHER" id="PTHR35335">
    <property type="entry name" value="UPF0716 PROTEIN FXSA"/>
    <property type="match status" value="1"/>
</dbReference>
<keyword evidence="2" id="KW-0472">Membrane</keyword>
<protein>
    <submittedName>
        <fullName evidence="3">FxsA family protein</fullName>
    </submittedName>
</protein>
<evidence type="ECO:0000313" key="4">
    <source>
        <dbReference type="Proteomes" id="UP000320244"/>
    </source>
</evidence>
<gene>
    <name evidence="3" type="ORF">FGL98_08870</name>
</gene>
<dbReference type="Proteomes" id="UP000320244">
    <property type="component" value="Unassembled WGS sequence"/>
</dbReference>
<dbReference type="PANTHER" id="PTHR35335:SF1">
    <property type="entry name" value="UPF0716 PROTEIN FXSA"/>
    <property type="match status" value="1"/>
</dbReference>
<dbReference type="EMBL" id="VCQV01000009">
    <property type="protein sequence ID" value="TWP36891.1"/>
    <property type="molecule type" value="Genomic_DNA"/>
</dbReference>